<keyword evidence="1" id="KW-1133">Transmembrane helix</keyword>
<evidence type="ECO:0000313" key="2">
    <source>
        <dbReference type="EMBL" id="SEQ39705.1"/>
    </source>
</evidence>
<feature type="transmembrane region" description="Helical" evidence="1">
    <location>
        <begin position="139"/>
        <end position="162"/>
    </location>
</feature>
<dbReference type="Proteomes" id="UP000198504">
    <property type="component" value="Unassembled WGS sequence"/>
</dbReference>
<reference evidence="3" key="1">
    <citation type="submission" date="2016-10" db="EMBL/GenBank/DDBJ databases">
        <authorList>
            <person name="Varghese N."/>
            <person name="Submissions S."/>
        </authorList>
    </citation>
    <scope>NUCLEOTIDE SEQUENCE [LARGE SCALE GENOMIC DNA]</scope>
    <source>
        <strain evidence="3">CGMCC 4.6856</strain>
    </source>
</reference>
<feature type="transmembrane region" description="Helical" evidence="1">
    <location>
        <begin position="12"/>
        <end position="34"/>
    </location>
</feature>
<feature type="transmembrane region" description="Helical" evidence="1">
    <location>
        <begin position="168"/>
        <end position="191"/>
    </location>
</feature>
<gene>
    <name evidence="2" type="ORF">SAMN05421756_103336</name>
</gene>
<feature type="transmembrane region" description="Helical" evidence="1">
    <location>
        <begin position="49"/>
        <end position="71"/>
    </location>
</feature>
<protein>
    <submittedName>
        <fullName evidence="2">Uncharacterized protein</fullName>
    </submittedName>
</protein>
<organism evidence="2 3">
    <name type="scientific">Microlunatus flavus</name>
    <dbReference type="NCBI Taxonomy" id="1036181"/>
    <lineage>
        <taxon>Bacteria</taxon>
        <taxon>Bacillati</taxon>
        <taxon>Actinomycetota</taxon>
        <taxon>Actinomycetes</taxon>
        <taxon>Propionibacteriales</taxon>
        <taxon>Propionibacteriaceae</taxon>
        <taxon>Microlunatus</taxon>
    </lineage>
</organism>
<dbReference type="STRING" id="1036181.SAMN05421756_103336"/>
<feature type="transmembrane region" description="Helical" evidence="1">
    <location>
        <begin position="78"/>
        <end position="98"/>
    </location>
</feature>
<evidence type="ECO:0000313" key="3">
    <source>
        <dbReference type="Proteomes" id="UP000198504"/>
    </source>
</evidence>
<keyword evidence="1" id="KW-0812">Transmembrane</keyword>
<dbReference type="OrthoDB" id="3837955at2"/>
<dbReference type="AlphaFoldDB" id="A0A1H9FPA1"/>
<feature type="transmembrane region" description="Helical" evidence="1">
    <location>
        <begin position="110"/>
        <end position="127"/>
    </location>
</feature>
<dbReference type="RefSeq" id="WP_139209808.1">
    <property type="nucleotide sequence ID" value="NZ_FOFA01000003.1"/>
</dbReference>
<keyword evidence="3" id="KW-1185">Reference proteome</keyword>
<dbReference type="EMBL" id="FOFA01000003">
    <property type="protein sequence ID" value="SEQ39705.1"/>
    <property type="molecule type" value="Genomic_DNA"/>
</dbReference>
<name>A0A1H9FPA1_9ACTN</name>
<sequence>MGRVQTLGAGPLVLVVGELLLVVCSACYLVWWSVTYRPAGRAPFHGGPFLAGAVLAGLGGIVLLGVGIAVLLPRASGLAVAATVVGGVLVGALLIHVTSTYAHRPVTTELPLIVLWTTAQVAAGVALRSAGMLDRPAALFWFAATAIAALVGLACYLVFYRLAPVPAYWVGMLPLAFDGVVAALLAAVVALTRAT</sequence>
<evidence type="ECO:0000256" key="1">
    <source>
        <dbReference type="SAM" id="Phobius"/>
    </source>
</evidence>
<proteinExistence type="predicted"/>
<accession>A0A1H9FPA1</accession>
<keyword evidence="1" id="KW-0472">Membrane</keyword>